<dbReference type="NCBIfam" id="TIGR00401">
    <property type="entry name" value="msrA"/>
    <property type="match status" value="1"/>
</dbReference>
<dbReference type="HAMAP" id="MF_01401">
    <property type="entry name" value="MsrA"/>
    <property type="match status" value="1"/>
</dbReference>
<gene>
    <name evidence="4 7" type="primary">msrA</name>
    <name evidence="7" type="ORF">GCM10010994_24270</name>
</gene>
<protein>
    <recommendedName>
        <fullName evidence="4">Peptide methionine sulfoxide reductase MsrA</fullName>
        <shortName evidence="4">Protein-methionine-S-oxide reductase</shortName>
        <ecNumber evidence="4">1.8.4.11</ecNumber>
    </recommendedName>
    <alternativeName>
        <fullName evidence="4">Peptide-methionine (S)-S-oxide reductase</fullName>
        <shortName evidence="4">Peptide Met(O) reductase</shortName>
    </alternativeName>
</protein>
<evidence type="ECO:0000256" key="2">
    <source>
        <dbReference type="ARBA" id="ARBA00047806"/>
    </source>
</evidence>
<comment type="similarity">
    <text evidence="4">Belongs to the MsrA Met sulfoxide reductase family.</text>
</comment>
<sequence>MTAATTSRFPVTGLRRRATPLLAMLFAAGLALTALPAAAEGVRAIPAPALDEPAGNVAILAGGCFWGVQGVFQHVDGVTSAVSGYAGGDKASARYEMVGRGSTGHAEAVKVTFDPRRISYARILQIYFSVAHDPTELNRQGPDVGTQYRSAVFPANAEQARVASAYIVQLNQSRAWGAALATKVEPGRAFYPAEAYHQDFLTRNPSHPYIVVNDLPKVEALKRLFPGDYRAKPVLVSARSAAN</sequence>
<comment type="catalytic activity">
    <reaction evidence="3 4">
        <text>[thioredoxin]-disulfide + L-methionine + H2O = L-methionine (S)-S-oxide + [thioredoxin]-dithiol</text>
        <dbReference type="Rhea" id="RHEA:19993"/>
        <dbReference type="Rhea" id="RHEA-COMP:10698"/>
        <dbReference type="Rhea" id="RHEA-COMP:10700"/>
        <dbReference type="ChEBI" id="CHEBI:15377"/>
        <dbReference type="ChEBI" id="CHEBI:29950"/>
        <dbReference type="ChEBI" id="CHEBI:50058"/>
        <dbReference type="ChEBI" id="CHEBI:57844"/>
        <dbReference type="ChEBI" id="CHEBI:58772"/>
        <dbReference type="EC" id="1.8.4.11"/>
    </reaction>
</comment>
<evidence type="ECO:0000259" key="6">
    <source>
        <dbReference type="Pfam" id="PF01625"/>
    </source>
</evidence>
<name>A0A916U8U1_9HYPH</name>
<evidence type="ECO:0000256" key="5">
    <source>
        <dbReference type="SAM" id="SignalP"/>
    </source>
</evidence>
<feature type="chain" id="PRO_5037643719" description="Peptide methionine sulfoxide reductase MsrA" evidence="5">
    <location>
        <begin position="40"/>
        <end position="243"/>
    </location>
</feature>
<evidence type="ECO:0000313" key="8">
    <source>
        <dbReference type="Proteomes" id="UP000637002"/>
    </source>
</evidence>
<keyword evidence="5" id="KW-0732">Signal</keyword>
<dbReference type="InterPro" id="IPR002569">
    <property type="entry name" value="Met_Sox_Rdtase_MsrA_dom"/>
</dbReference>
<feature type="active site" evidence="4">
    <location>
        <position position="64"/>
    </location>
</feature>
<dbReference type="InterPro" id="IPR036509">
    <property type="entry name" value="Met_Sox_Rdtase_MsrA_sf"/>
</dbReference>
<feature type="signal peptide" evidence="5">
    <location>
        <begin position="1"/>
        <end position="39"/>
    </location>
</feature>
<dbReference type="SUPFAM" id="SSF55068">
    <property type="entry name" value="Peptide methionine sulfoxide reductase"/>
    <property type="match status" value="1"/>
</dbReference>
<organism evidence="7 8">
    <name type="scientific">Chelatococcus reniformis</name>
    <dbReference type="NCBI Taxonomy" id="1494448"/>
    <lineage>
        <taxon>Bacteria</taxon>
        <taxon>Pseudomonadati</taxon>
        <taxon>Pseudomonadota</taxon>
        <taxon>Alphaproteobacteria</taxon>
        <taxon>Hyphomicrobiales</taxon>
        <taxon>Chelatococcaceae</taxon>
        <taxon>Chelatococcus</taxon>
    </lineage>
</organism>
<keyword evidence="1 4" id="KW-0560">Oxidoreductase</keyword>
<dbReference type="Gene3D" id="3.30.1060.10">
    <property type="entry name" value="Peptide methionine sulphoxide reductase MsrA"/>
    <property type="match status" value="1"/>
</dbReference>
<reference evidence="7" key="1">
    <citation type="journal article" date="2014" name="Int. J. Syst. Evol. Microbiol.">
        <title>Complete genome sequence of Corynebacterium casei LMG S-19264T (=DSM 44701T), isolated from a smear-ripened cheese.</title>
        <authorList>
            <consortium name="US DOE Joint Genome Institute (JGI-PGF)"/>
            <person name="Walter F."/>
            <person name="Albersmeier A."/>
            <person name="Kalinowski J."/>
            <person name="Ruckert C."/>
        </authorList>
    </citation>
    <scope>NUCLEOTIDE SEQUENCE</scope>
    <source>
        <strain evidence="7">CGMCC 1.12919</strain>
    </source>
</reference>
<dbReference type="RefSeq" id="WP_188609426.1">
    <property type="nucleotide sequence ID" value="NZ_BMGG01000004.1"/>
</dbReference>
<keyword evidence="8" id="KW-1185">Reference proteome</keyword>
<reference evidence="7" key="2">
    <citation type="submission" date="2020-09" db="EMBL/GenBank/DDBJ databases">
        <authorList>
            <person name="Sun Q."/>
            <person name="Zhou Y."/>
        </authorList>
    </citation>
    <scope>NUCLEOTIDE SEQUENCE</scope>
    <source>
        <strain evidence="7">CGMCC 1.12919</strain>
    </source>
</reference>
<dbReference type="EC" id="1.8.4.11" evidence="4"/>
<dbReference type="PANTHER" id="PTHR43774">
    <property type="entry name" value="PEPTIDE METHIONINE SULFOXIDE REDUCTASE"/>
    <property type="match status" value="1"/>
</dbReference>
<dbReference type="Proteomes" id="UP000637002">
    <property type="component" value="Unassembled WGS sequence"/>
</dbReference>
<evidence type="ECO:0000256" key="4">
    <source>
        <dbReference type="HAMAP-Rule" id="MF_01401"/>
    </source>
</evidence>
<dbReference type="GO" id="GO:0008113">
    <property type="term" value="F:peptide-methionine (S)-S-oxide reductase activity"/>
    <property type="evidence" value="ECO:0007669"/>
    <property type="project" value="UniProtKB-UniRule"/>
</dbReference>
<comment type="function">
    <text evidence="4">Has an important function as a repair enzyme for proteins that have been inactivated by oxidation. Catalyzes the reversible oxidation-reduction of methionine sulfoxide in proteins to methionine.</text>
</comment>
<dbReference type="PANTHER" id="PTHR43774:SF1">
    <property type="entry name" value="PEPTIDE METHIONINE SULFOXIDE REDUCTASE MSRA 2"/>
    <property type="match status" value="1"/>
</dbReference>
<dbReference type="Pfam" id="PF01625">
    <property type="entry name" value="PMSR"/>
    <property type="match status" value="1"/>
</dbReference>
<dbReference type="AlphaFoldDB" id="A0A916U8U1"/>
<dbReference type="EMBL" id="BMGG01000004">
    <property type="protein sequence ID" value="GGC64828.1"/>
    <property type="molecule type" value="Genomic_DNA"/>
</dbReference>
<evidence type="ECO:0000313" key="7">
    <source>
        <dbReference type="EMBL" id="GGC64828.1"/>
    </source>
</evidence>
<proteinExistence type="inferred from homology"/>
<evidence type="ECO:0000256" key="3">
    <source>
        <dbReference type="ARBA" id="ARBA00048782"/>
    </source>
</evidence>
<comment type="catalytic activity">
    <reaction evidence="2 4">
        <text>L-methionyl-[protein] + [thioredoxin]-disulfide + H2O = L-methionyl-(S)-S-oxide-[protein] + [thioredoxin]-dithiol</text>
        <dbReference type="Rhea" id="RHEA:14217"/>
        <dbReference type="Rhea" id="RHEA-COMP:10698"/>
        <dbReference type="Rhea" id="RHEA-COMP:10700"/>
        <dbReference type="Rhea" id="RHEA-COMP:12313"/>
        <dbReference type="Rhea" id="RHEA-COMP:12315"/>
        <dbReference type="ChEBI" id="CHEBI:15377"/>
        <dbReference type="ChEBI" id="CHEBI:16044"/>
        <dbReference type="ChEBI" id="CHEBI:29950"/>
        <dbReference type="ChEBI" id="CHEBI:44120"/>
        <dbReference type="ChEBI" id="CHEBI:50058"/>
        <dbReference type="EC" id="1.8.4.11"/>
    </reaction>
</comment>
<feature type="domain" description="Peptide methionine sulphoxide reductase MsrA" evidence="6">
    <location>
        <begin position="58"/>
        <end position="209"/>
    </location>
</feature>
<comment type="caution">
    <text evidence="7">The sequence shown here is derived from an EMBL/GenBank/DDBJ whole genome shotgun (WGS) entry which is preliminary data.</text>
</comment>
<accession>A0A916U8U1</accession>
<evidence type="ECO:0000256" key="1">
    <source>
        <dbReference type="ARBA" id="ARBA00023002"/>
    </source>
</evidence>